<comment type="caution">
    <text evidence="2">The sequence shown here is derived from an EMBL/GenBank/DDBJ whole genome shotgun (WGS) entry which is preliminary data.</text>
</comment>
<dbReference type="OrthoDB" id="73875at2759"/>
<protein>
    <recommendedName>
        <fullName evidence="1">PX domain-containing protein</fullName>
    </recommendedName>
</protein>
<dbReference type="Pfam" id="PF00787">
    <property type="entry name" value="PX"/>
    <property type="match status" value="1"/>
</dbReference>
<evidence type="ECO:0000313" key="3">
    <source>
        <dbReference type="Proteomes" id="UP000355283"/>
    </source>
</evidence>
<dbReference type="GO" id="GO:0035091">
    <property type="term" value="F:phosphatidylinositol binding"/>
    <property type="evidence" value="ECO:0007669"/>
    <property type="project" value="InterPro"/>
</dbReference>
<dbReference type="AlphaFoldDB" id="A0A4D9CX43"/>
<dbReference type="Proteomes" id="UP000355283">
    <property type="component" value="Unassembled WGS sequence"/>
</dbReference>
<organism evidence="2 3">
    <name type="scientific">Nannochloropsis salina CCMP1776</name>
    <dbReference type="NCBI Taxonomy" id="1027361"/>
    <lineage>
        <taxon>Eukaryota</taxon>
        <taxon>Sar</taxon>
        <taxon>Stramenopiles</taxon>
        <taxon>Ochrophyta</taxon>
        <taxon>Eustigmatophyceae</taxon>
        <taxon>Eustigmatales</taxon>
        <taxon>Monodopsidaceae</taxon>
        <taxon>Microchloropsis</taxon>
        <taxon>Microchloropsis salina</taxon>
    </lineage>
</organism>
<dbReference type="SUPFAM" id="SSF64268">
    <property type="entry name" value="PX domain"/>
    <property type="match status" value="1"/>
</dbReference>
<name>A0A4D9CX43_9STRA</name>
<keyword evidence="3" id="KW-1185">Reference proteome</keyword>
<gene>
    <name evidence="2" type="ORF">NSK_006703</name>
</gene>
<dbReference type="Gene3D" id="3.30.1520.10">
    <property type="entry name" value="Phox-like domain"/>
    <property type="match status" value="1"/>
</dbReference>
<evidence type="ECO:0000313" key="2">
    <source>
        <dbReference type="EMBL" id="TFJ82035.1"/>
    </source>
</evidence>
<evidence type="ECO:0000259" key="1">
    <source>
        <dbReference type="Pfam" id="PF00787"/>
    </source>
</evidence>
<dbReference type="EMBL" id="SDOX01000121">
    <property type="protein sequence ID" value="TFJ82035.1"/>
    <property type="molecule type" value="Genomic_DNA"/>
</dbReference>
<proteinExistence type="predicted"/>
<dbReference type="InterPro" id="IPR001683">
    <property type="entry name" value="PX_dom"/>
</dbReference>
<feature type="domain" description="PX" evidence="1">
    <location>
        <begin position="25"/>
        <end position="106"/>
    </location>
</feature>
<reference evidence="2 3" key="1">
    <citation type="submission" date="2019-01" db="EMBL/GenBank/DDBJ databases">
        <title>Nuclear Genome Assembly of the Microalgal Biofuel strain Nannochloropsis salina CCMP1776.</title>
        <authorList>
            <person name="Hovde B."/>
        </authorList>
    </citation>
    <scope>NUCLEOTIDE SEQUENCE [LARGE SCALE GENOMIC DNA]</scope>
    <source>
        <strain evidence="2 3">CCMP1776</strain>
    </source>
</reference>
<dbReference type="InterPro" id="IPR036871">
    <property type="entry name" value="PX_dom_sf"/>
</dbReference>
<accession>A0A4D9CX43</accession>
<sequence length="138" mass="15951">MGHTLVQDSDGAEYVLYRLRLDQNGRSRDVNKRFSEICEFDSTLSFYEGYEPLLAKLAPKRPWLSFGSNLDPQVTAERQTTIETYMNAVLKRRPLRILPFVQQFLGFTLKRGSKIGADVQYMKKDEDVRKTIVNNIDA</sequence>